<evidence type="ECO:0000256" key="3">
    <source>
        <dbReference type="ARBA" id="ARBA00022452"/>
    </source>
</evidence>
<dbReference type="PROSITE" id="PS52016">
    <property type="entry name" value="TONB_DEPENDENT_REC_3"/>
    <property type="match status" value="1"/>
</dbReference>
<keyword evidence="9 13" id="KW-0798">TonB box</keyword>
<dbReference type="STRING" id="192903.SAMN04488513_10188"/>
<evidence type="ECO:0000256" key="9">
    <source>
        <dbReference type="ARBA" id="ARBA00023077"/>
    </source>
</evidence>
<dbReference type="Gene3D" id="2.170.130.10">
    <property type="entry name" value="TonB-dependent receptor, plug domain"/>
    <property type="match status" value="1"/>
</dbReference>
<keyword evidence="3 12" id="KW-1134">Transmembrane beta strand</keyword>
<sequence>MKTYFTIFSSKAVGFADGPMRLFKKGKRPIKNLLYMAALTGPALALSGQERQPVDSLEGTKVVLDEVLVQAVRVNKESPVTFTNLRREEIAPRNLGQDIPVLMNYLPAVVTTSDAGAGVGYTGIRVRGSDATRVNVTINGIPYNDAESHGTFWVNMPDFASSTESLQLQRGVGTSTNGAGAFGASLNLLTDAVSEEAYGQISSSIGSFNTLRNNIKFSTGLLNDRVEISGRLSRITSDGYIDRASSKLESYFLQAAYKDDNTLLKALIFGGHEVTYQSWYGFEPAYVAALGANPNIDENRTFNVSGAYFDEEGNLQFYDKEEDNYRQDHAQLLWNQQLSDTWSTNVAFHFTNGRGYFEQFREDDDFATYGFESLIVNGETLNTTDLVRRRWLDNEFYGTVFSANYHKNRLNLIFGGGWNSYQGAHFGEVIWARYASQSHLRDKYYDDDSNKSDFNLYAKANYGLGSKWSLFADLQYRRVGYSANGDDTGLVDDTFRFFNPKAGLVYDLNANNNFYFSYAVANREPNRNDYENGNPKPERLNDFELGWRYVSPKFQLNANAYYMRYKDQLVLTGELNDVGGPLRANVGDSYRTGIELDAHILLGESFRISPNIALSSNKNVDFVFQRNGRLEELGNTHIAYSPNVVFGNQLAYTPMEHLRIAFLTKYVGEQYMGNIDSEGSVLDAYTQSDLSLHYTLEFGSVLESITFSGLVNNIFDADIISNGYFYTYDDHSTGSVVTYEGAGYYPQAGTNFLLGATVRF</sequence>
<dbReference type="AlphaFoldDB" id="A0A1M6AK97"/>
<dbReference type="InterPro" id="IPR012910">
    <property type="entry name" value="Plug_dom"/>
</dbReference>
<evidence type="ECO:0000256" key="12">
    <source>
        <dbReference type="PROSITE-ProRule" id="PRU01360"/>
    </source>
</evidence>
<protein>
    <submittedName>
        <fullName evidence="16">Iron complex outermembrane recepter protein</fullName>
    </submittedName>
</protein>
<accession>A0A1M6AK97</accession>
<dbReference type="InterPro" id="IPR036942">
    <property type="entry name" value="Beta-barrel_TonB_sf"/>
</dbReference>
<dbReference type="PANTHER" id="PTHR32552">
    <property type="entry name" value="FERRICHROME IRON RECEPTOR-RELATED"/>
    <property type="match status" value="1"/>
</dbReference>
<feature type="domain" description="TonB-dependent receptor-like beta-barrel" evidence="14">
    <location>
        <begin position="295"/>
        <end position="714"/>
    </location>
</feature>
<dbReference type="Pfam" id="PF00593">
    <property type="entry name" value="TonB_dep_Rec_b-barrel"/>
    <property type="match status" value="1"/>
</dbReference>
<dbReference type="GO" id="GO:0015344">
    <property type="term" value="F:siderophore uptake transmembrane transporter activity"/>
    <property type="evidence" value="ECO:0007669"/>
    <property type="project" value="TreeGrafter"/>
</dbReference>
<dbReference type="Pfam" id="PF07715">
    <property type="entry name" value="Plug"/>
    <property type="match status" value="1"/>
</dbReference>
<keyword evidence="11 12" id="KW-0998">Cell outer membrane</keyword>
<evidence type="ECO:0000259" key="15">
    <source>
        <dbReference type="Pfam" id="PF07715"/>
    </source>
</evidence>
<proteinExistence type="inferred from homology"/>
<evidence type="ECO:0000313" key="16">
    <source>
        <dbReference type="EMBL" id="SHI36900.1"/>
    </source>
</evidence>
<keyword evidence="6" id="KW-0732">Signal</keyword>
<evidence type="ECO:0000256" key="4">
    <source>
        <dbReference type="ARBA" id="ARBA00022496"/>
    </source>
</evidence>
<comment type="subcellular location">
    <subcellularLocation>
        <location evidence="1 12">Cell outer membrane</location>
        <topology evidence="1 12">Multi-pass membrane protein</topology>
    </subcellularLocation>
</comment>
<gene>
    <name evidence="16" type="ORF">SAMN04488513_10188</name>
</gene>
<dbReference type="SUPFAM" id="SSF56935">
    <property type="entry name" value="Porins"/>
    <property type="match status" value="1"/>
</dbReference>
<keyword evidence="4" id="KW-0410">Iron transport</keyword>
<keyword evidence="2 12" id="KW-0813">Transport</keyword>
<keyword evidence="8" id="KW-0406">Ion transport</keyword>
<dbReference type="Proteomes" id="UP000184543">
    <property type="component" value="Unassembled WGS sequence"/>
</dbReference>
<dbReference type="InterPro" id="IPR000531">
    <property type="entry name" value="Beta-barrel_TonB"/>
</dbReference>
<dbReference type="PANTHER" id="PTHR32552:SF68">
    <property type="entry name" value="FERRICHROME OUTER MEMBRANE TRANSPORTER_PHAGE RECEPTOR"/>
    <property type="match status" value="1"/>
</dbReference>
<comment type="similarity">
    <text evidence="12 13">Belongs to the TonB-dependent receptor family.</text>
</comment>
<evidence type="ECO:0000256" key="11">
    <source>
        <dbReference type="ARBA" id="ARBA00023237"/>
    </source>
</evidence>
<evidence type="ECO:0000256" key="8">
    <source>
        <dbReference type="ARBA" id="ARBA00023065"/>
    </source>
</evidence>
<evidence type="ECO:0000256" key="1">
    <source>
        <dbReference type="ARBA" id="ARBA00004571"/>
    </source>
</evidence>
<evidence type="ECO:0000256" key="13">
    <source>
        <dbReference type="RuleBase" id="RU003357"/>
    </source>
</evidence>
<dbReference type="InterPro" id="IPR039426">
    <property type="entry name" value="TonB-dep_rcpt-like"/>
</dbReference>
<keyword evidence="7" id="KW-0408">Iron</keyword>
<evidence type="ECO:0000313" key="17">
    <source>
        <dbReference type="Proteomes" id="UP000184543"/>
    </source>
</evidence>
<keyword evidence="5 12" id="KW-0812">Transmembrane</keyword>
<dbReference type="InterPro" id="IPR037066">
    <property type="entry name" value="Plug_dom_sf"/>
</dbReference>
<evidence type="ECO:0000256" key="7">
    <source>
        <dbReference type="ARBA" id="ARBA00023004"/>
    </source>
</evidence>
<reference evidence="17" key="1">
    <citation type="submission" date="2016-11" db="EMBL/GenBank/DDBJ databases">
        <authorList>
            <person name="Varghese N."/>
            <person name="Submissions S."/>
        </authorList>
    </citation>
    <scope>NUCLEOTIDE SEQUENCE [LARGE SCALE GENOMIC DNA]</scope>
    <source>
        <strain evidence="17">DSM 19858</strain>
    </source>
</reference>
<evidence type="ECO:0000256" key="2">
    <source>
        <dbReference type="ARBA" id="ARBA00022448"/>
    </source>
</evidence>
<dbReference type="GO" id="GO:0009279">
    <property type="term" value="C:cell outer membrane"/>
    <property type="evidence" value="ECO:0007669"/>
    <property type="project" value="UniProtKB-SubCell"/>
</dbReference>
<keyword evidence="17" id="KW-1185">Reference proteome</keyword>
<evidence type="ECO:0000256" key="10">
    <source>
        <dbReference type="ARBA" id="ARBA00023136"/>
    </source>
</evidence>
<evidence type="ECO:0000256" key="6">
    <source>
        <dbReference type="ARBA" id="ARBA00022729"/>
    </source>
</evidence>
<name>A0A1M6AK97_9FLAO</name>
<organism evidence="16 17">
    <name type="scientific">Pseudozobellia thermophila</name>
    <dbReference type="NCBI Taxonomy" id="192903"/>
    <lineage>
        <taxon>Bacteria</taxon>
        <taxon>Pseudomonadati</taxon>
        <taxon>Bacteroidota</taxon>
        <taxon>Flavobacteriia</taxon>
        <taxon>Flavobacteriales</taxon>
        <taxon>Flavobacteriaceae</taxon>
        <taxon>Pseudozobellia</taxon>
    </lineage>
</organism>
<evidence type="ECO:0000259" key="14">
    <source>
        <dbReference type="Pfam" id="PF00593"/>
    </source>
</evidence>
<evidence type="ECO:0000256" key="5">
    <source>
        <dbReference type="ARBA" id="ARBA00022692"/>
    </source>
</evidence>
<feature type="domain" description="TonB-dependent receptor plug" evidence="15">
    <location>
        <begin position="76"/>
        <end position="184"/>
    </location>
</feature>
<dbReference type="Gene3D" id="2.40.170.20">
    <property type="entry name" value="TonB-dependent receptor, beta-barrel domain"/>
    <property type="match status" value="1"/>
</dbReference>
<dbReference type="OrthoDB" id="9761152at2"/>
<keyword evidence="10 12" id="KW-0472">Membrane</keyword>
<dbReference type="EMBL" id="FQYU01000001">
    <property type="protein sequence ID" value="SHI36900.1"/>
    <property type="molecule type" value="Genomic_DNA"/>
</dbReference>